<dbReference type="AlphaFoldDB" id="A0ABD0M3G8"/>
<name>A0ABD0M3G8_9CAEN</name>
<protein>
    <submittedName>
        <fullName evidence="2">Uncharacterized protein</fullName>
    </submittedName>
</protein>
<keyword evidence="3" id="KW-1185">Reference proteome</keyword>
<proteinExistence type="predicted"/>
<reference evidence="2 3" key="1">
    <citation type="journal article" date="2023" name="Sci. Data">
        <title>Genome assembly of the Korean intertidal mud-creeper Batillaria attramentaria.</title>
        <authorList>
            <person name="Patra A.K."/>
            <person name="Ho P.T."/>
            <person name="Jun S."/>
            <person name="Lee S.J."/>
            <person name="Kim Y."/>
            <person name="Won Y.J."/>
        </authorList>
    </citation>
    <scope>NUCLEOTIDE SEQUENCE [LARGE SCALE GENOMIC DNA]</scope>
    <source>
        <strain evidence="2">Wonlab-2016</strain>
    </source>
</reference>
<accession>A0ABD0M3G8</accession>
<evidence type="ECO:0000313" key="2">
    <source>
        <dbReference type="EMBL" id="KAK7506222.1"/>
    </source>
</evidence>
<gene>
    <name evidence="2" type="ORF">BaRGS_00002334</name>
</gene>
<evidence type="ECO:0000256" key="1">
    <source>
        <dbReference type="SAM" id="MobiDB-lite"/>
    </source>
</evidence>
<dbReference type="EMBL" id="JACVVK020000007">
    <property type="protein sequence ID" value="KAK7506222.1"/>
    <property type="molecule type" value="Genomic_DNA"/>
</dbReference>
<comment type="caution">
    <text evidence="2">The sequence shown here is derived from an EMBL/GenBank/DDBJ whole genome shotgun (WGS) entry which is preliminary data.</text>
</comment>
<sequence>MLVEVQTQDKQDANNNEFLVNLRNRLKTSLEKSDEERKDSSELGQNETRNKGRCLSFEGRAVRTVTFWF</sequence>
<feature type="region of interest" description="Disordered" evidence="1">
    <location>
        <begin position="30"/>
        <end position="50"/>
    </location>
</feature>
<feature type="compositionally biased region" description="Basic and acidic residues" evidence="1">
    <location>
        <begin position="30"/>
        <end position="41"/>
    </location>
</feature>
<evidence type="ECO:0000313" key="3">
    <source>
        <dbReference type="Proteomes" id="UP001519460"/>
    </source>
</evidence>
<dbReference type="Proteomes" id="UP001519460">
    <property type="component" value="Unassembled WGS sequence"/>
</dbReference>
<organism evidence="2 3">
    <name type="scientific">Batillaria attramentaria</name>
    <dbReference type="NCBI Taxonomy" id="370345"/>
    <lineage>
        <taxon>Eukaryota</taxon>
        <taxon>Metazoa</taxon>
        <taxon>Spiralia</taxon>
        <taxon>Lophotrochozoa</taxon>
        <taxon>Mollusca</taxon>
        <taxon>Gastropoda</taxon>
        <taxon>Caenogastropoda</taxon>
        <taxon>Sorbeoconcha</taxon>
        <taxon>Cerithioidea</taxon>
        <taxon>Batillariidae</taxon>
        <taxon>Batillaria</taxon>
    </lineage>
</organism>